<dbReference type="Pfam" id="PF09661">
    <property type="entry name" value="DUF2398"/>
    <property type="match status" value="1"/>
</dbReference>
<organism evidence="2 3">
    <name type="scientific">Kutzneria viridogrisea</name>
    <dbReference type="NCBI Taxonomy" id="47990"/>
    <lineage>
        <taxon>Bacteria</taxon>
        <taxon>Bacillati</taxon>
        <taxon>Actinomycetota</taxon>
        <taxon>Actinomycetes</taxon>
        <taxon>Pseudonocardiales</taxon>
        <taxon>Pseudonocardiaceae</taxon>
        <taxon>Kutzneria</taxon>
    </lineage>
</organism>
<dbReference type="InterPro" id="IPR013494">
    <property type="entry name" value="CHP02678"/>
</dbReference>
<dbReference type="Proteomes" id="UP000517916">
    <property type="component" value="Unassembled WGS sequence"/>
</dbReference>
<dbReference type="EMBL" id="JACJID010000006">
    <property type="protein sequence ID" value="MBA8930086.1"/>
    <property type="molecule type" value="Genomic_DNA"/>
</dbReference>
<dbReference type="NCBIfam" id="TIGR02678">
    <property type="entry name" value="TIGR02678 family protein"/>
    <property type="match status" value="1"/>
</dbReference>
<proteinExistence type="predicted"/>
<comment type="caution">
    <text evidence="2">The sequence shown here is derived from an EMBL/GenBank/DDBJ whole genome shotgun (WGS) entry which is preliminary data.</text>
</comment>
<feature type="region of interest" description="Disordered" evidence="1">
    <location>
        <begin position="379"/>
        <end position="413"/>
    </location>
</feature>
<evidence type="ECO:0000256" key="1">
    <source>
        <dbReference type="SAM" id="MobiDB-lite"/>
    </source>
</evidence>
<accession>A0ABR6BT36</accession>
<feature type="compositionally biased region" description="Pro residues" evidence="1">
    <location>
        <begin position="390"/>
        <end position="400"/>
    </location>
</feature>
<gene>
    <name evidence="2" type="ORF">BC739_007319</name>
</gene>
<protein>
    <submittedName>
        <fullName evidence="2">Uncharacterized protein (TIGR02678 family)</fullName>
    </submittedName>
</protein>
<evidence type="ECO:0000313" key="2">
    <source>
        <dbReference type="EMBL" id="MBA8930086.1"/>
    </source>
</evidence>
<dbReference type="RefSeq" id="WP_318296805.1">
    <property type="nucleotide sequence ID" value="NZ_BAAABQ010000014.1"/>
</dbReference>
<evidence type="ECO:0000313" key="3">
    <source>
        <dbReference type="Proteomes" id="UP000517916"/>
    </source>
</evidence>
<reference evidence="2 3" key="1">
    <citation type="submission" date="2020-08" db="EMBL/GenBank/DDBJ databases">
        <title>Genomic Encyclopedia of Archaeal and Bacterial Type Strains, Phase II (KMG-II): from individual species to whole genera.</title>
        <authorList>
            <person name="Goeker M."/>
        </authorList>
    </citation>
    <scope>NUCLEOTIDE SEQUENCE [LARGE SCALE GENOMIC DNA]</scope>
    <source>
        <strain evidence="2 3">DSM 43850</strain>
    </source>
</reference>
<sequence>MKDVLDGMSDIDAANVVRCARVLLRRPLLRAEGPDGDLLPLVYRHRAALQDLFSGLLGYRLVVERRFARLYKPGPGNDPSRGESSLSPRGYAYLALTMAALTGVGRQVLLSRLVTDVRSAAVEAGVRVTDDLPDRRALTAALRHLLSLGVISETEGTVAPWGSDGPAEALITIDTDLLGQLLSGPLLEAEDPAHLVELAARPGPRGAEHSVRRKLVENPVVLRSDLPQEQSEWLLRHQRRESALLERSFGLITETRLEGVAVTDPEDYLTDVLFPGSGTVSRIALLALPELIADPDPELFAEDDLPPQPRADGRHPIRLAQLRSICARLVEDYPAAWSRQATEDPDRLTAEVLDLLARMGLATEHPEDGWLVAPTAHRWVPVPDDTPARNAPPAPPPPQEEPGWSLFDEEGQS</sequence>
<keyword evidence="3" id="KW-1185">Reference proteome</keyword>
<name>A0ABR6BT36_9PSEU</name>